<feature type="modified residue" description="4-aspartylphosphate" evidence="5">
    <location>
        <position position="55"/>
    </location>
</feature>
<dbReference type="PRINTS" id="PR00038">
    <property type="entry name" value="HTHLUXR"/>
</dbReference>
<keyword evidence="2" id="KW-0805">Transcription regulation</keyword>
<dbReference type="Pfam" id="PF00072">
    <property type="entry name" value="Response_reg"/>
    <property type="match status" value="1"/>
</dbReference>
<evidence type="ECO:0000259" key="6">
    <source>
        <dbReference type="PROSITE" id="PS50043"/>
    </source>
</evidence>
<accession>A0A7V6DNI3</accession>
<evidence type="ECO:0000313" key="8">
    <source>
        <dbReference type="EMBL" id="HHS28199.1"/>
    </source>
</evidence>
<proteinExistence type="predicted"/>
<dbReference type="GO" id="GO:0006355">
    <property type="term" value="P:regulation of DNA-templated transcription"/>
    <property type="evidence" value="ECO:0007669"/>
    <property type="project" value="InterPro"/>
</dbReference>
<evidence type="ECO:0000256" key="4">
    <source>
        <dbReference type="ARBA" id="ARBA00023163"/>
    </source>
</evidence>
<protein>
    <submittedName>
        <fullName evidence="8">Response regulator transcription factor</fullName>
    </submittedName>
</protein>
<dbReference type="InterPro" id="IPR039420">
    <property type="entry name" value="WalR-like"/>
</dbReference>
<dbReference type="SUPFAM" id="SSF46894">
    <property type="entry name" value="C-terminal effector domain of the bipartite response regulators"/>
    <property type="match status" value="1"/>
</dbReference>
<gene>
    <name evidence="8" type="ORF">ENV52_00655</name>
</gene>
<dbReference type="InterPro" id="IPR058245">
    <property type="entry name" value="NreC/VraR/RcsB-like_REC"/>
</dbReference>
<dbReference type="EMBL" id="DTGR01000013">
    <property type="protein sequence ID" value="HHS28199.1"/>
    <property type="molecule type" value="Genomic_DNA"/>
</dbReference>
<dbReference type="PROSITE" id="PS50043">
    <property type="entry name" value="HTH_LUXR_2"/>
    <property type="match status" value="1"/>
</dbReference>
<comment type="caution">
    <text evidence="8">The sequence shown here is derived from an EMBL/GenBank/DDBJ whole genome shotgun (WGS) entry which is preliminary data.</text>
</comment>
<dbReference type="Pfam" id="PF00196">
    <property type="entry name" value="GerE"/>
    <property type="match status" value="1"/>
</dbReference>
<dbReference type="CDD" id="cd06170">
    <property type="entry name" value="LuxR_C_like"/>
    <property type="match status" value="1"/>
</dbReference>
<evidence type="ECO:0000256" key="1">
    <source>
        <dbReference type="ARBA" id="ARBA00022553"/>
    </source>
</evidence>
<evidence type="ECO:0000259" key="7">
    <source>
        <dbReference type="PROSITE" id="PS50110"/>
    </source>
</evidence>
<feature type="domain" description="HTH luxR-type" evidence="6">
    <location>
        <begin position="146"/>
        <end position="211"/>
    </location>
</feature>
<reference evidence="8" key="1">
    <citation type="journal article" date="2020" name="mSystems">
        <title>Genome- and Community-Level Interaction Insights into Carbon Utilization and Element Cycling Functions of Hydrothermarchaeota in Hydrothermal Sediment.</title>
        <authorList>
            <person name="Zhou Z."/>
            <person name="Liu Y."/>
            <person name="Xu W."/>
            <person name="Pan J."/>
            <person name="Luo Z.H."/>
            <person name="Li M."/>
        </authorList>
    </citation>
    <scope>NUCLEOTIDE SEQUENCE [LARGE SCALE GENOMIC DNA]</scope>
    <source>
        <strain evidence="8">SpSt-767</strain>
    </source>
</reference>
<evidence type="ECO:0000256" key="5">
    <source>
        <dbReference type="PROSITE-ProRule" id="PRU00169"/>
    </source>
</evidence>
<dbReference type="PANTHER" id="PTHR43214">
    <property type="entry name" value="TWO-COMPONENT RESPONSE REGULATOR"/>
    <property type="match status" value="1"/>
</dbReference>
<dbReference type="SMART" id="SM00421">
    <property type="entry name" value="HTH_LUXR"/>
    <property type="match status" value="1"/>
</dbReference>
<keyword evidence="4" id="KW-0804">Transcription</keyword>
<organism evidence="8">
    <name type="scientific">Desulfobacca acetoxidans</name>
    <dbReference type="NCBI Taxonomy" id="60893"/>
    <lineage>
        <taxon>Bacteria</taxon>
        <taxon>Pseudomonadati</taxon>
        <taxon>Thermodesulfobacteriota</taxon>
        <taxon>Desulfobaccia</taxon>
        <taxon>Desulfobaccales</taxon>
        <taxon>Desulfobaccaceae</taxon>
        <taxon>Desulfobacca</taxon>
    </lineage>
</organism>
<dbReference type="InterPro" id="IPR016032">
    <property type="entry name" value="Sig_transdc_resp-reg_C-effctor"/>
</dbReference>
<dbReference type="SUPFAM" id="SSF52172">
    <property type="entry name" value="CheY-like"/>
    <property type="match status" value="1"/>
</dbReference>
<evidence type="ECO:0000256" key="2">
    <source>
        <dbReference type="ARBA" id="ARBA00023015"/>
    </source>
</evidence>
<dbReference type="InterPro" id="IPR001789">
    <property type="entry name" value="Sig_transdc_resp-reg_receiver"/>
</dbReference>
<evidence type="ECO:0000256" key="3">
    <source>
        <dbReference type="ARBA" id="ARBA00023125"/>
    </source>
</evidence>
<dbReference type="GO" id="GO:0003677">
    <property type="term" value="F:DNA binding"/>
    <property type="evidence" value="ECO:0007669"/>
    <property type="project" value="UniProtKB-KW"/>
</dbReference>
<feature type="domain" description="Response regulatory" evidence="7">
    <location>
        <begin position="4"/>
        <end position="120"/>
    </location>
</feature>
<dbReference type="InterPro" id="IPR011006">
    <property type="entry name" value="CheY-like_superfamily"/>
</dbReference>
<dbReference type="CDD" id="cd17535">
    <property type="entry name" value="REC_NarL-like"/>
    <property type="match status" value="1"/>
</dbReference>
<dbReference type="Gene3D" id="3.40.50.2300">
    <property type="match status" value="1"/>
</dbReference>
<keyword evidence="1 5" id="KW-0597">Phosphoprotein</keyword>
<name>A0A7V6DNI3_9BACT</name>
<dbReference type="SMART" id="SM00448">
    <property type="entry name" value="REC"/>
    <property type="match status" value="1"/>
</dbReference>
<dbReference type="GO" id="GO:0000160">
    <property type="term" value="P:phosphorelay signal transduction system"/>
    <property type="evidence" value="ECO:0007669"/>
    <property type="project" value="InterPro"/>
</dbReference>
<dbReference type="PANTHER" id="PTHR43214:SF41">
    <property type="entry name" value="NITRATE_NITRITE RESPONSE REGULATOR PROTEIN NARP"/>
    <property type="match status" value="1"/>
</dbReference>
<sequence>MAIRIIIADDHQIVRQGLKTLLEREPDMEVVAEAEDGRRTLSLVKEFIPHVVVLDVEMPDLNGIEAARQILTEYPQVKVIALSMYSDRRFVVNMLKAGANGYLLKDCAFEELAQAIRLAVANRIYLSPGVADVVIKDYVNYPASGSQSVFAVLTAREREVLQLLSEGKRTSQIARLLHISVKTVETHRQQIMHKLGMKSVAELTKYAIREGLTSLES</sequence>
<keyword evidence="3" id="KW-0238">DNA-binding</keyword>
<dbReference type="PROSITE" id="PS50110">
    <property type="entry name" value="RESPONSE_REGULATORY"/>
    <property type="match status" value="1"/>
</dbReference>
<dbReference type="InterPro" id="IPR000792">
    <property type="entry name" value="Tscrpt_reg_LuxR_C"/>
</dbReference>
<dbReference type="AlphaFoldDB" id="A0A7V6DNI3"/>